<accession>A0A9P1IS82</accession>
<organism evidence="2 3">
    <name type="scientific">Caenorhabditis angaria</name>
    <dbReference type="NCBI Taxonomy" id="860376"/>
    <lineage>
        <taxon>Eukaryota</taxon>
        <taxon>Metazoa</taxon>
        <taxon>Ecdysozoa</taxon>
        <taxon>Nematoda</taxon>
        <taxon>Chromadorea</taxon>
        <taxon>Rhabditida</taxon>
        <taxon>Rhabditina</taxon>
        <taxon>Rhabditomorpha</taxon>
        <taxon>Rhabditoidea</taxon>
        <taxon>Rhabditidae</taxon>
        <taxon>Peloderinae</taxon>
        <taxon>Caenorhabditis</taxon>
    </lineage>
</organism>
<keyword evidence="3" id="KW-1185">Reference proteome</keyword>
<dbReference type="Proteomes" id="UP001152747">
    <property type="component" value="Unassembled WGS sequence"/>
</dbReference>
<evidence type="ECO:0000256" key="1">
    <source>
        <dbReference type="SAM" id="SignalP"/>
    </source>
</evidence>
<gene>
    <name evidence="2" type="ORF">CAMP_LOCUS12909</name>
</gene>
<feature type="signal peptide" evidence="1">
    <location>
        <begin position="1"/>
        <end position="27"/>
    </location>
</feature>
<comment type="caution">
    <text evidence="2">The sequence shown here is derived from an EMBL/GenBank/DDBJ whole genome shotgun (WGS) entry which is preliminary data.</text>
</comment>
<evidence type="ECO:0000313" key="3">
    <source>
        <dbReference type="Proteomes" id="UP001152747"/>
    </source>
</evidence>
<dbReference type="AlphaFoldDB" id="A0A9P1IS82"/>
<sequence>MSWKRQVPRKWPIALLILALIILICWGNLGGESPAPFEPKSSGQETVQEQEDVVEVQEEPEMFVESPGDLDFVSKMIDLSYLADTSPYSYETLPICTDLTQDFAANPPTSKFDFAMVLNEYQQCSFIILMRFWREVEALLLSYPSVMYVCDQEPNIRRVPLKMFRGNYGGRQEGMTFWAAMPSCQNTTNLLVKLGDPTNADTFLAPKIANLKIEENRGTDSADYEKYFESLKGGQEELIIDMLWISANSQFPIDEYFNNDQIFDKMHITVCQINLEVGGNSPELAKKFHDLLIKLYNQKKYISMRAGIEKINNSTTSFFLNQNTTNLLVKLGDPTNADTFLAPKIPNLKIEEHRGTDSADYEKYFENLKQGQEELIIDMLWISANSQFPIDEYFNNDQIFDKMHITVCQINLEVGGNSPELAKKFHDMLIKLYNQKKYISMRAGIEKINNSTTSFFLNVSDKRCVNKFLR</sequence>
<proteinExistence type="predicted"/>
<keyword evidence="1" id="KW-0732">Signal</keyword>
<protein>
    <submittedName>
        <fullName evidence="2">Uncharacterized protein</fullName>
    </submittedName>
</protein>
<dbReference type="PANTHER" id="PTHR22989:SF8">
    <property type="entry name" value="DUF3485 DOMAIN-CONTAINING PROTEIN"/>
    <property type="match status" value="1"/>
</dbReference>
<name>A0A9P1IS82_9PELO</name>
<reference evidence="2" key="1">
    <citation type="submission" date="2022-11" db="EMBL/GenBank/DDBJ databases">
        <authorList>
            <person name="Kikuchi T."/>
        </authorList>
    </citation>
    <scope>NUCLEOTIDE SEQUENCE</scope>
    <source>
        <strain evidence="2">PS1010</strain>
    </source>
</reference>
<evidence type="ECO:0000313" key="2">
    <source>
        <dbReference type="EMBL" id="CAI5450272.1"/>
    </source>
</evidence>
<feature type="chain" id="PRO_5040154399" evidence="1">
    <location>
        <begin position="28"/>
        <end position="470"/>
    </location>
</feature>
<dbReference type="PANTHER" id="PTHR22989">
    <property type="entry name" value="UNCHARACTERIZED DUF13 C.ELEGANS"/>
    <property type="match status" value="1"/>
</dbReference>
<dbReference type="EMBL" id="CANHGI010000005">
    <property type="protein sequence ID" value="CAI5450272.1"/>
    <property type="molecule type" value="Genomic_DNA"/>
</dbReference>